<name>A0ABT9R7E1_9ACTN</name>
<feature type="transmembrane region" description="Helical" evidence="1">
    <location>
        <begin position="83"/>
        <end position="100"/>
    </location>
</feature>
<dbReference type="EMBL" id="JAUSRB010000002">
    <property type="protein sequence ID" value="MDP9864325.1"/>
    <property type="molecule type" value="Genomic_DNA"/>
</dbReference>
<proteinExistence type="predicted"/>
<comment type="caution">
    <text evidence="2">The sequence shown here is derived from an EMBL/GenBank/DDBJ whole genome shotgun (WGS) entry which is preliminary data.</text>
</comment>
<evidence type="ECO:0000313" key="3">
    <source>
        <dbReference type="Proteomes" id="UP001230426"/>
    </source>
</evidence>
<keyword evidence="1" id="KW-0812">Transmembrane</keyword>
<reference evidence="2 3" key="1">
    <citation type="submission" date="2023-07" db="EMBL/GenBank/DDBJ databases">
        <title>Sequencing the genomes of 1000 actinobacteria strains.</title>
        <authorList>
            <person name="Klenk H.-P."/>
        </authorList>
    </citation>
    <scope>NUCLEOTIDE SEQUENCE [LARGE SCALE GENOMIC DNA]</scope>
    <source>
        <strain evidence="2 3">DSM 44109</strain>
    </source>
</reference>
<gene>
    <name evidence="2" type="ORF">J2S55_003591</name>
</gene>
<evidence type="ECO:0000256" key="1">
    <source>
        <dbReference type="SAM" id="Phobius"/>
    </source>
</evidence>
<dbReference type="Proteomes" id="UP001230426">
    <property type="component" value="Unassembled WGS sequence"/>
</dbReference>
<keyword evidence="3" id="KW-1185">Reference proteome</keyword>
<feature type="transmembrane region" description="Helical" evidence="1">
    <location>
        <begin position="120"/>
        <end position="140"/>
    </location>
</feature>
<dbReference type="RefSeq" id="WP_306861997.1">
    <property type="nucleotide sequence ID" value="NZ_JAUSRB010000002.1"/>
</dbReference>
<sequence length="162" mass="19019">MSNEIHPLSRREGPVPPVERERRTVPFDASLPDVCVHRKTCFALYVQSEGGMGWLLSKLAFYWAFYGIVWTGVIWWWVLPGLALMLAVTLPLLLASSVVYRRRGHRGWCWALHSLDLEEIIPDVLTPFALIELFFMWILWPFRRLWHLFAWIWRLLSGLGDL</sequence>
<organism evidence="2 3">
    <name type="scientific">Streptosporangium brasiliense</name>
    <dbReference type="NCBI Taxonomy" id="47480"/>
    <lineage>
        <taxon>Bacteria</taxon>
        <taxon>Bacillati</taxon>
        <taxon>Actinomycetota</taxon>
        <taxon>Actinomycetes</taxon>
        <taxon>Streptosporangiales</taxon>
        <taxon>Streptosporangiaceae</taxon>
        <taxon>Streptosporangium</taxon>
    </lineage>
</organism>
<accession>A0ABT9R7E1</accession>
<evidence type="ECO:0000313" key="2">
    <source>
        <dbReference type="EMBL" id="MDP9864325.1"/>
    </source>
</evidence>
<keyword evidence="1" id="KW-0472">Membrane</keyword>
<protein>
    <recommendedName>
        <fullName evidence="4">Transmembrane protein</fullName>
    </recommendedName>
</protein>
<feature type="transmembrane region" description="Helical" evidence="1">
    <location>
        <begin position="59"/>
        <end position="77"/>
    </location>
</feature>
<keyword evidence="1" id="KW-1133">Transmembrane helix</keyword>
<evidence type="ECO:0008006" key="4">
    <source>
        <dbReference type="Google" id="ProtNLM"/>
    </source>
</evidence>